<evidence type="ECO:0000256" key="2">
    <source>
        <dbReference type="ARBA" id="ARBA00022643"/>
    </source>
</evidence>
<dbReference type="GO" id="GO:0018580">
    <property type="term" value="F:nitronate monooxygenase activity"/>
    <property type="evidence" value="ECO:0007669"/>
    <property type="project" value="InterPro"/>
</dbReference>
<dbReference type="InterPro" id="IPR004136">
    <property type="entry name" value="NMO"/>
</dbReference>
<keyword evidence="1" id="KW-0285">Flavoprotein</keyword>
<dbReference type="InterPro" id="IPR013785">
    <property type="entry name" value="Aldolase_TIM"/>
</dbReference>
<dbReference type="EC" id="1.13.12.-" evidence="4"/>
<dbReference type="CDD" id="cd04730">
    <property type="entry name" value="NPD_like"/>
    <property type="match status" value="1"/>
</dbReference>
<accession>A0AAU7YZT5</accession>
<dbReference type="Gene3D" id="3.20.20.70">
    <property type="entry name" value="Aldolase class I"/>
    <property type="match status" value="1"/>
</dbReference>
<name>A0AAU7YZT5_9BACT</name>
<dbReference type="Pfam" id="PF03060">
    <property type="entry name" value="NMO"/>
    <property type="match status" value="1"/>
</dbReference>
<evidence type="ECO:0000256" key="1">
    <source>
        <dbReference type="ARBA" id="ARBA00022630"/>
    </source>
</evidence>
<organism evidence="4">
    <name type="scientific">Tunturiibacter gelidiferens</name>
    <dbReference type="NCBI Taxonomy" id="3069689"/>
    <lineage>
        <taxon>Bacteria</taxon>
        <taxon>Pseudomonadati</taxon>
        <taxon>Acidobacteriota</taxon>
        <taxon>Terriglobia</taxon>
        <taxon>Terriglobales</taxon>
        <taxon>Acidobacteriaceae</taxon>
        <taxon>Tunturiibacter</taxon>
    </lineage>
</organism>
<proteinExistence type="predicted"/>
<reference evidence="4" key="2">
    <citation type="journal article" date="2024" name="Environ. Microbiol.">
        <title>Genome analysis and description of Tunturibacter gen. nov. expands the diversity of Terriglobia in tundra soils.</title>
        <authorList>
            <person name="Messyasz A."/>
            <person name="Mannisto M.K."/>
            <person name="Kerkhof L.J."/>
            <person name="Haggblom M.M."/>
        </authorList>
    </citation>
    <scope>NUCLEOTIDE SEQUENCE</scope>
    <source>
        <strain evidence="4">M8UP39</strain>
    </source>
</reference>
<keyword evidence="3 4" id="KW-0560">Oxidoreductase</keyword>
<protein>
    <submittedName>
        <fullName evidence="4">Nitronate monooxygenase</fullName>
        <ecNumber evidence="4">1.13.12.-</ecNumber>
    </submittedName>
</protein>
<reference evidence="4" key="1">
    <citation type="submission" date="2023-08" db="EMBL/GenBank/DDBJ databases">
        <authorList>
            <person name="Messyasz A."/>
            <person name="Mannisto M.K."/>
            <person name="Kerkhof L.J."/>
            <person name="Haggblom M."/>
        </authorList>
    </citation>
    <scope>NUCLEOTIDE SEQUENCE</scope>
    <source>
        <strain evidence="4">M8UP39</strain>
    </source>
</reference>
<dbReference type="KEGG" id="tgi:RBB81_21335"/>
<sequence>MDVCIEERIPVLSFFWGDPTPYVEKAHKAGIKVCDQVGSVSAAKRAQQSGADFIIAQGVEAGGHMAGTVSTMVLVPRVVDTVAPTPVVAAGGIADGRGLAAALALGADAAVLGTRLLATTESNAHEIYKRK</sequence>
<dbReference type="SUPFAM" id="SSF51412">
    <property type="entry name" value="Inosine monophosphate dehydrogenase (IMPDH)"/>
    <property type="match status" value="1"/>
</dbReference>
<dbReference type="EMBL" id="CP132938">
    <property type="protein sequence ID" value="XCB22093.1"/>
    <property type="molecule type" value="Genomic_DNA"/>
</dbReference>
<dbReference type="AlphaFoldDB" id="A0AAU7YZT5"/>
<gene>
    <name evidence="4" type="ORF">RBB81_21335</name>
</gene>
<evidence type="ECO:0000313" key="4">
    <source>
        <dbReference type="EMBL" id="XCB22093.1"/>
    </source>
</evidence>
<dbReference type="PANTHER" id="PTHR32332:SF20">
    <property type="entry name" value="2-NITROPROPANE DIOXYGENASE-LIKE PROTEIN"/>
    <property type="match status" value="1"/>
</dbReference>
<evidence type="ECO:0000256" key="3">
    <source>
        <dbReference type="ARBA" id="ARBA00023002"/>
    </source>
</evidence>
<keyword evidence="4" id="KW-0503">Monooxygenase</keyword>
<keyword evidence="2" id="KW-0288">FMN</keyword>
<dbReference type="PANTHER" id="PTHR32332">
    <property type="entry name" value="2-NITROPROPANE DIOXYGENASE"/>
    <property type="match status" value="1"/>
</dbReference>